<dbReference type="SMART" id="SM00239">
    <property type="entry name" value="C2"/>
    <property type="match status" value="1"/>
</dbReference>
<dbReference type="InterPro" id="IPR035892">
    <property type="entry name" value="C2_domain_sf"/>
</dbReference>
<reference evidence="3 4" key="1">
    <citation type="journal article" date="2023" name="IScience">
        <title>Expanded male sex-determining region conserved during the evolution of homothallism in the green alga Volvox.</title>
        <authorList>
            <person name="Yamamoto K."/>
            <person name="Matsuzaki R."/>
            <person name="Mahakham W."/>
            <person name="Heman W."/>
            <person name="Sekimoto H."/>
            <person name="Kawachi M."/>
            <person name="Minakuchi Y."/>
            <person name="Toyoda A."/>
            <person name="Nozaki H."/>
        </authorList>
    </citation>
    <scope>NUCLEOTIDE SEQUENCE [LARGE SCALE GENOMIC DNA]</scope>
    <source>
        <strain evidence="3 4">NIES-4468</strain>
    </source>
</reference>
<evidence type="ECO:0000256" key="1">
    <source>
        <dbReference type="SAM" id="MobiDB-lite"/>
    </source>
</evidence>
<dbReference type="InterPro" id="IPR052981">
    <property type="entry name" value="Ingression_C2_domain"/>
</dbReference>
<feature type="region of interest" description="Disordered" evidence="1">
    <location>
        <begin position="221"/>
        <end position="249"/>
    </location>
</feature>
<dbReference type="Pfam" id="PF00168">
    <property type="entry name" value="C2"/>
    <property type="match status" value="1"/>
</dbReference>
<dbReference type="PANTHER" id="PTHR47052:SF3">
    <property type="entry name" value="INGRESSION PROTEIN 1"/>
    <property type="match status" value="1"/>
</dbReference>
<accession>A0ABQ5SIY0</accession>
<evidence type="ECO:0000313" key="4">
    <source>
        <dbReference type="Proteomes" id="UP001165090"/>
    </source>
</evidence>
<dbReference type="PROSITE" id="PS50004">
    <property type="entry name" value="C2"/>
    <property type="match status" value="1"/>
</dbReference>
<dbReference type="Proteomes" id="UP001165090">
    <property type="component" value="Unassembled WGS sequence"/>
</dbReference>
<comment type="caution">
    <text evidence="3">The sequence shown here is derived from an EMBL/GenBank/DDBJ whole genome shotgun (WGS) entry which is preliminary data.</text>
</comment>
<evidence type="ECO:0000259" key="2">
    <source>
        <dbReference type="PROSITE" id="PS50004"/>
    </source>
</evidence>
<proteinExistence type="predicted"/>
<feature type="domain" description="C2" evidence="2">
    <location>
        <begin position="1"/>
        <end position="104"/>
    </location>
</feature>
<evidence type="ECO:0000313" key="3">
    <source>
        <dbReference type="EMBL" id="GLI69850.1"/>
    </source>
</evidence>
<dbReference type="InterPro" id="IPR000008">
    <property type="entry name" value="C2_dom"/>
</dbReference>
<dbReference type="PANTHER" id="PTHR47052">
    <property type="entry name" value="CONSERVED SERINE PROLINE-RICH PROTEIN (AFU_ORTHOLOGUE AFUA_2G01790)"/>
    <property type="match status" value="1"/>
</dbReference>
<feature type="compositionally biased region" description="Low complexity" evidence="1">
    <location>
        <begin position="237"/>
        <end position="249"/>
    </location>
</feature>
<organism evidence="3 4">
    <name type="scientific">Volvox africanus</name>
    <dbReference type="NCBI Taxonomy" id="51714"/>
    <lineage>
        <taxon>Eukaryota</taxon>
        <taxon>Viridiplantae</taxon>
        <taxon>Chlorophyta</taxon>
        <taxon>core chlorophytes</taxon>
        <taxon>Chlorophyceae</taxon>
        <taxon>CS clade</taxon>
        <taxon>Chlamydomonadales</taxon>
        <taxon>Volvocaceae</taxon>
        <taxon>Volvox</taxon>
    </lineage>
</organism>
<dbReference type="Gene3D" id="2.60.40.150">
    <property type="entry name" value="C2 domain"/>
    <property type="match status" value="1"/>
</dbReference>
<dbReference type="SUPFAM" id="SSF49562">
    <property type="entry name" value="C2 domain (Calcium/lipid-binding domain, CaLB)"/>
    <property type="match status" value="1"/>
</dbReference>
<gene>
    <name evidence="3" type="ORF">VaNZ11_014567</name>
</gene>
<dbReference type="CDD" id="cd00030">
    <property type="entry name" value="C2"/>
    <property type="match status" value="1"/>
</dbReference>
<protein>
    <recommendedName>
        <fullName evidence="2">C2 domain-containing protein</fullName>
    </recommendedName>
</protein>
<keyword evidence="4" id="KW-1185">Reference proteome</keyword>
<sequence length="264" mass="28175">MALEAGEMAVTIEYAKDLKDKDIFGKQDPYCIIRVGSQQFRTRTATDGGKRPVWNETFRFNVINENDAEITIKDEDVGHDDYLGTARISFARAREQGRDTTQAPVYTKHGKQHGFLQVSLSFTRNSSLKAHGAYPGYPPQQYAQYTYPQQIPGYGVPPPAYSAPYGAPPPVYGAPPPTYGAPPPAYGAPPPAYGAPPPAYGAAPPVYGAPPPAYGAPAYPPPGGAGYPTVPQPGYPPQQGYPAPGQYGTPPPAYGAAYPGYPPK</sequence>
<name>A0ABQ5SIY0_9CHLO</name>
<dbReference type="EMBL" id="BSDZ01000089">
    <property type="protein sequence ID" value="GLI69850.1"/>
    <property type="molecule type" value="Genomic_DNA"/>
</dbReference>